<dbReference type="PANTHER" id="PTHR11644:SF2">
    <property type="entry name" value="CYTIDINE DEAMINASE"/>
    <property type="match status" value="1"/>
</dbReference>
<dbReference type="PROSITE" id="PS00903">
    <property type="entry name" value="CYT_DCMP_DEAMINASES_1"/>
    <property type="match status" value="1"/>
</dbReference>
<comment type="function">
    <text evidence="2 12">This enzyme scavenges exogenous and endogenous cytidine and 2'-deoxycytidine for UMP synthesis.</text>
</comment>
<dbReference type="GO" id="GO:0042802">
    <property type="term" value="F:identical protein binding"/>
    <property type="evidence" value="ECO:0007669"/>
    <property type="project" value="UniProtKB-ARBA"/>
</dbReference>
<dbReference type="GO" id="GO:0004126">
    <property type="term" value="F:cytidine deaminase activity"/>
    <property type="evidence" value="ECO:0007669"/>
    <property type="project" value="UniProtKB-UniRule"/>
</dbReference>
<evidence type="ECO:0000256" key="8">
    <source>
        <dbReference type="ARBA" id="ARBA00032005"/>
    </source>
</evidence>
<protein>
    <recommendedName>
        <fullName evidence="4 12">Cytidine deaminase</fullName>
        <ecNumber evidence="4 12">3.5.4.5</ecNumber>
    </recommendedName>
    <alternativeName>
        <fullName evidence="8 12">Cytidine aminohydrolase</fullName>
    </alternativeName>
</protein>
<organism evidence="14 15">
    <name type="scientific">Oedothorax gibbosus</name>
    <dbReference type="NCBI Taxonomy" id="931172"/>
    <lineage>
        <taxon>Eukaryota</taxon>
        <taxon>Metazoa</taxon>
        <taxon>Ecdysozoa</taxon>
        <taxon>Arthropoda</taxon>
        <taxon>Chelicerata</taxon>
        <taxon>Arachnida</taxon>
        <taxon>Araneae</taxon>
        <taxon>Araneomorphae</taxon>
        <taxon>Entelegynae</taxon>
        <taxon>Araneoidea</taxon>
        <taxon>Linyphiidae</taxon>
        <taxon>Erigoninae</taxon>
        <taxon>Oedothorax</taxon>
    </lineage>
</organism>
<dbReference type="InterPro" id="IPR016193">
    <property type="entry name" value="Cytidine_deaminase-like"/>
</dbReference>
<dbReference type="Pfam" id="PF00383">
    <property type="entry name" value="dCMP_cyt_deam_1"/>
    <property type="match status" value="1"/>
</dbReference>
<comment type="similarity">
    <text evidence="3 12">Belongs to the cytidine and deoxycytidylate deaminase family.</text>
</comment>
<evidence type="ECO:0000256" key="11">
    <source>
        <dbReference type="PIRSR" id="PIRSR606262-3"/>
    </source>
</evidence>
<dbReference type="Proteomes" id="UP000827092">
    <property type="component" value="Unassembled WGS sequence"/>
</dbReference>
<feature type="binding site" evidence="11">
    <location>
        <position position="96"/>
    </location>
    <ligand>
        <name>Zn(2+)</name>
        <dbReference type="ChEBI" id="CHEBI:29105"/>
        <note>catalytic</note>
    </ligand>
</feature>
<keyword evidence="15" id="KW-1185">Reference proteome</keyword>
<dbReference type="InterPro" id="IPR002125">
    <property type="entry name" value="CMP_dCMP_dom"/>
</dbReference>
<evidence type="ECO:0000256" key="12">
    <source>
        <dbReference type="RuleBase" id="RU364006"/>
    </source>
</evidence>
<proteinExistence type="inferred from homology"/>
<evidence type="ECO:0000256" key="3">
    <source>
        <dbReference type="ARBA" id="ARBA00006576"/>
    </source>
</evidence>
<evidence type="ECO:0000256" key="4">
    <source>
        <dbReference type="ARBA" id="ARBA00012783"/>
    </source>
</evidence>
<keyword evidence="5 11" id="KW-0479">Metal-binding</keyword>
<name>A0AAV6V149_9ARAC</name>
<evidence type="ECO:0000256" key="2">
    <source>
        <dbReference type="ARBA" id="ARBA00003949"/>
    </source>
</evidence>
<evidence type="ECO:0000256" key="7">
    <source>
        <dbReference type="ARBA" id="ARBA00022833"/>
    </source>
</evidence>
<accession>A0AAV6V149</accession>
<evidence type="ECO:0000256" key="6">
    <source>
        <dbReference type="ARBA" id="ARBA00022801"/>
    </source>
</evidence>
<dbReference type="EMBL" id="JAFNEN010000195">
    <property type="protein sequence ID" value="KAG8190057.1"/>
    <property type="molecule type" value="Genomic_DNA"/>
</dbReference>
<dbReference type="PROSITE" id="PS51747">
    <property type="entry name" value="CYT_DCMP_DEAMINASES_2"/>
    <property type="match status" value="1"/>
</dbReference>
<dbReference type="GO" id="GO:0005829">
    <property type="term" value="C:cytosol"/>
    <property type="evidence" value="ECO:0007669"/>
    <property type="project" value="TreeGrafter"/>
</dbReference>
<comment type="catalytic activity">
    <reaction evidence="12">
        <text>2'-deoxycytidine + H2O + H(+) = 2'-deoxyuridine + NH4(+)</text>
        <dbReference type="Rhea" id="RHEA:13433"/>
        <dbReference type="ChEBI" id="CHEBI:15377"/>
        <dbReference type="ChEBI" id="CHEBI:15378"/>
        <dbReference type="ChEBI" id="CHEBI:15698"/>
        <dbReference type="ChEBI" id="CHEBI:16450"/>
        <dbReference type="ChEBI" id="CHEBI:28938"/>
        <dbReference type="EC" id="3.5.4.5"/>
    </reaction>
</comment>
<evidence type="ECO:0000313" key="15">
    <source>
        <dbReference type="Proteomes" id="UP000827092"/>
    </source>
</evidence>
<comment type="caution">
    <text evidence="14">The sequence shown here is derived from an EMBL/GenBank/DDBJ whole genome shotgun (WGS) entry which is preliminary data.</text>
</comment>
<dbReference type="InterPro" id="IPR016192">
    <property type="entry name" value="APOBEC/CMP_deaminase_Zn-bd"/>
</dbReference>
<evidence type="ECO:0000256" key="9">
    <source>
        <dbReference type="ARBA" id="ARBA00049558"/>
    </source>
</evidence>
<feature type="binding site" evidence="11">
    <location>
        <position position="61"/>
    </location>
    <ligand>
        <name>Zn(2+)</name>
        <dbReference type="ChEBI" id="CHEBI:29105"/>
        <note>catalytic</note>
    </ligand>
</feature>
<dbReference type="PANTHER" id="PTHR11644">
    <property type="entry name" value="CYTIDINE DEAMINASE"/>
    <property type="match status" value="1"/>
</dbReference>
<evidence type="ECO:0000313" key="14">
    <source>
        <dbReference type="EMBL" id="KAG8190057.1"/>
    </source>
</evidence>
<dbReference type="InterPro" id="IPR050202">
    <property type="entry name" value="Cyt/Deoxycyt_deaminase"/>
</dbReference>
<keyword evidence="6 12" id="KW-0378">Hydrolase</keyword>
<dbReference type="GO" id="GO:0072527">
    <property type="term" value="P:pyrimidine-containing compound metabolic process"/>
    <property type="evidence" value="ECO:0007669"/>
    <property type="project" value="UniProtKB-ARBA"/>
</dbReference>
<keyword evidence="7 11" id="KW-0862">Zinc</keyword>
<comment type="cofactor">
    <cofactor evidence="1 11 12">
        <name>Zn(2+)</name>
        <dbReference type="ChEBI" id="CHEBI:29105"/>
    </cofactor>
</comment>
<feature type="binding site" evidence="11">
    <location>
        <position position="99"/>
    </location>
    <ligand>
        <name>Zn(2+)</name>
        <dbReference type="ChEBI" id="CHEBI:29105"/>
        <note>catalytic</note>
    </ligand>
</feature>
<dbReference type="GO" id="GO:0008270">
    <property type="term" value="F:zinc ion binding"/>
    <property type="evidence" value="ECO:0007669"/>
    <property type="project" value="UniProtKB-UniRule"/>
</dbReference>
<sequence>MASNTDPEFPFEKILQISKSALTNSYSPYSKFSVAATLFTEDGKMFTGVNVENASFGLTMCAERTAIGAAVSHGYRKFKAIMVVTGSKGEEYIGPCGACRQVLAEFGTDWDVYICNKENKYRKCTVSELLPHAFTPDSLKGS</sequence>
<feature type="active site" description="Proton donor" evidence="10">
    <location>
        <position position="63"/>
    </location>
</feature>
<evidence type="ECO:0000256" key="5">
    <source>
        <dbReference type="ARBA" id="ARBA00022723"/>
    </source>
</evidence>
<dbReference type="EC" id="3.5.4.5" evidence="4 12"/>
<dbReference type="NCBIfam" id="TIGR01354">
    <property type="entry name" value="cyt_deam_tetra"/>
    <property type="match status" value="1"/>
</dbReference>
<dbReference type="GO" id="GO:0055086">
    <property type="term" value="P:nucleobase-containing small molecule metabolic process"/>
    <property type="evidence" value="ECO:0007669"/>
    <property type="project" value="UniProtKB-ARBA"/>
</dbReference>
<dbReference type="Gene3D" id="3.40.140.10">
    <property type="entry name" value="Cytidine Deaminase, domain 2"/>
    <property type="match status" value="1"/>
</dbReference>
<dbReference type="CDD" id="cd01283">
    <property type="entry name" value="cytidine_deaminase"/>
    <property type="match status" value="1"/>
</dbReference>
<evidence type="ECO:0000259" key="13">
    <source>
        <dbReference type="PROSITE" id="PS51747"/>
    </source>
</evidence>
<dbReference type="NCBIfam" id="NF004064">
    <property type="entry name" value="PRK05578.1"/>
    <property type="match status" value="1"/>
</dbReference>
<comment type="catalytic activity">
    <reaction evidence="9 12">
        <text>cytidine + H2O + H(+) = uridine + NH4(+)</text>
        <dbReference type="Rhea" id="RHEA:16069"/>
        <dbReference type="ChEBI" id="CHEBI:15377"/>
        <dbReference type="ChEBI" id="CHEBI:15378"/>
        <dbReference type="ChEBI" id="CHEBI:16704"/>
        <dbReference type="ChEBI" id="CHEBI:17562"/>
        <dbReference type="ChEBI" id="CHEBI:28938"/>
        <dbReference type="EC" id="3.5.4.5"/>
    </reaction>
</comment>
<dbReference type="SUPFAM" id="SSF53927">
    <property type="entry name" value="Cytidine deaminase-like"/>
    <property type="match status" value="1"/>
</dbReference>
<feature type="domain" description="CMP/dCMP-type deaminase" evidence="13">
    <location>
        <begin position="9"/>
        <end position="137"/>
    </location>
</feature>
<evidence type="ECO:0000256" key="1">
    <source>
        <dbReference type="ARBA" id="ARBA00001947"/>
    </source>
</evidence>
<gene>
    <name evidence="14" type="ORF">JTE90_023029</name>
</gene>
<evidence type="ECO:0000256" key="10">
    <source>
        <dbReference type="PIRSR" id="PIRSR606262-1"/>
    </source>
</evidence>
<reference evidence="14 15" key="1">
    <citation type="journal article" date="2022" name="Nat. Ecol. Evol.">
        <title>A masculinizing supergene underlies an exaggerated male reproductive morph in a spider.</title>
        <authorList>
            <person name="Hendrickx F."/>
            <person name="De Corte Z."/>
            <person name="Sonet G."/>
            <person name="Van Belleghem S.M."/>
            <person name="Kostlbacher S."/>
            <person name="Vangestel C."/>
        </authorList>
    </citation>
    <scope>NUCLEOTIDE SEQUENCE [LARGE SCALE GENOMIC DNA]</scope>
    <source>
        <strain evidence="14">W744_W776</strain>
    </source>
</reference>
<dbReference type="FunFam" id="3.40.140.10:FF:000008">
    <property type="entry name" value="Cytidine deaminase"/>
    <property type="match status" value="1"/>
</dbReference>
<dbReference type="InterPro" id="IPR006262">
    <property type="entry name" value="Cyt_deam_tetra"/>
</dbReference>
<dbReference type="AlphaFoldDB" id="A0AAV6V149"/>